<dbReference type="GO" id="GO:0016787">
    <property type="term" value="F:hydrolase activity"/>
    <property type="evidence" value="ECO:0007669"/>
    <property type="project" value="UniProtKB-KW"/>
</dbReference>
<dbReference type="Gene3D" id="3.40.50.1820">
    <property type="entry name" value="alpha/beta hydrolase"/>
    <property type="match status" value="1"/>
</dbReference>
<dbReference type="AlphaFoldDB" id="A0A0D7W633"/>
<dbReference type="InterPro" id="IPR029058">
    <property type="entry name" value="AB_hydrolase_fold"/>
</dbReference>
<dbReference type="PATRIC" id="fig|1435349.4.peg.927"/>
<keyword evidence="2" id="KW-1185">Reference proteome</keyword>
<organism evidence="1 2">
    <name type="scientific">Neotamlana sedimentorum</name>
    <dbReference type="NCBI Taxonomy" id="1435349"/>
    <lineage>
        <taxon>Bacteria</taxon>
        <taxon>Pseudomonadati</taxon>
        <taxon>Bacteroidota</taxon>
        <taxon>Flavobacteriia</taxon>
        <taxon>Flavobacteriales</taxon>
        <taxon>Flavobacteriaceae</taxon>
        <taxon>Neotamlana</taxon>
    </lineage>
</organism>
<dbReference type="SUPFAM" id="SSF53474">
    <property type="entry name" value="alpha/beta-Hydrolases"/>
    <property type="match status" value="1"/>
</dbReference>
<evidence type="ECO:0000313" key="2">
    <source>
        <dbReference type="Proteomes" id="UP000032578"/>
    </source>
</evidence>
<proteinExistence type="predicted"/>
<protein>
    <submittedName>
        <fullName evidence="1">Alpha/beta hydrolase</fullName>
    </submittedName>
</protein>
<keyword evidence="1" id="KW-0378">Hydrolase</keyword>
<dbReference type="Proteomes" id="UP000032578">
    <property type="component" value="Unassembled WGS sequence"/>
</dbReference>
<name>A0A0D7W633_9FLAO</name>
<comment type="caution">
    <text evidence="1">The sequence shown here is derived from an EMBL/GenBank/DDBJ whole genome shotgun (WGS) entry which is preliminary data.</text>
</comment>
<dbReference type="STRING" id="1435349.PW52_14515"/>
<accession>A0A0D7W633</accession>
<reference evidence="1 2" key="1">
    <citation type="submission" date="2014-11" db="EMBL/GenBank/DDBJ databases">
        <title>Tamlana sedimentorum sp. nov., isolated from shallow sand sediments of the Sea of Japan.</title>
        <authorList>
            <person name="Romanenko L.A."/>
        </authorList>
    </citation>
    <scope>NUCLEOTIDE SEQUENCE [LARGE SCALE GENOMIC DNA]</scope>
    <source>
        <strain evidence="1 2">JCM 19808</strain>
    </source>
</reference>
<dbReference type="RefSeq" id="WP_044633697.1">
    <property type="nucleotide sequence ID" value="NZ_JTDW01000014.1"/>
</dbReference>
<dbReference type="OrthoDB" id="659408at2"/>
<dbReference type="EMBL" id="JTDW01000014">
    <property type="protein sequence ID" value="KJD33252.1"/>
    <property type="molecule type" value="Genomic_DNA"/>
</dbReference>
<evidence type="ECO:0000313" key="1">
    <source>
        <dbReference type="EMBL" id="KJD33252.1"/>
    </source>
</evidence>
<sequence>MDNTPIIHVYFMPGMAASSKIFENISLPKNQFQIHLLEWISPSENESLTSYASRLAAHIKHENIVLLGVSFGGVIVQELSKIIKLKKLIIVSSVKSKNELPKRMKFARNTKIYKLAPTKLAGNIEKLSKYAFGKQVNKRIELYKKYLSVNDERYLNWAIENMVCWNQVEPQSKLVHIHGDADTVFPIKNIQNCTVIKGGTHVMILNKYRWFNKHLPYIILKD</sequence>
<gene>
    <name evidence="1" type="ORF">PW52_14515</name>
</gene>